<dbReference type="Pfam" id="PF13370">
    <property type="entry name" value="Fer4_13"/>
    <property type="match status" value="1"/>
</dbReference>
<evidence type="ECO:0000256" key="2">
    <source>
        <dbReference type="ARBA" id="ARBA00022448"/>
    </source>
</evidence>
<dbReference type="EMBL" id="BMRP01000011">
    <property type="protein sequence ID" value="GGU66382.1"/>
    <property type="molecule type" value="Genomic_DNA"/>
</dbReference>
<dbReference type="Gene3D" id="3.30.70.20">
    <property type="match status" value="1"/>
</dbReference>
<keyword evidence="6" id="KW-0411">Iron-sulfur</keyword>
<dbReference type="SUPFAM" id="SSF54862">
    <property type="entry name" value="4Fe-4S ferredoxins"/>
    <property type="match status" value="1"/>
</dbReference>
<protein>
    <recommendedName>
        <fullName evidence="10">Ferredoxin</fullName>
    </recommendedName>
</protein>
<name>A0ABQ2V3S0_9ACTN</name>
<organism evidence="8 9">
    <name type="scientific">Streptomyces albospinus</name>
    <dbReference type="NCBI Taxonomy" id="285515"/>
    <lineage>
        <taxon>Bacteria</taxon>
        <taxon>Bacillati</taxon>
        <taxon>Actinomycetota</taxon>
        <taxon>Actinomycetes</taxon>
        <taxon>Kitasatosporales</taxon>
        <taxon>Streptomycetaceae</taxon>
        <taxon>Streptomyces</taxon>
    </lineage>
</organism>
<keyword evidence="7" id="KW-0003">3Fe-4S</keyword>
<keyword evidence="4" id="KW-0249">Electron transport</keyword>
<evidence type="ECO:0000256" key="4">
    <source>
        <dbReference type="ARBA" id="ARBA00022982"/>
    </source>
</evidence>
<sequence>MGQGRAALCRSAVPGSYGMSCVRELGEVGMRITVNHGLCDGLGQCALVAPEVFSLDDDERLVVAPDPAPELAGRVAAAARACPVRAIAVEGA</sequence>
<evidence type="ECO:0000256" key="6">
    <source>
        <dbReference type="ARBA" id="ARBA00023014"/>
    </source>
</evidence>
<comment type="caution">
    <text evidence="8">The sequence shown here is derived from an EMBL/GenBank/DDBJ whole genome shotgun (WGS) entry which is preliminary data.</text>
</comment>
<evidence type="ECO:0000256" key="5">
    <source>
        <dbReference type="ARBA" id="ARBA00023004"/>
    </source>
</evidence>
<accession>A0ABQ2V3S0</accession>
<keyword evidence="9" id="KW-1185">Reference proteome</keyword>
<evidence type="ECO:0000313" key="8">
    <source>
        <dbReference type="EMBL" id="GGU66382.1"/>
    </source>
</evidence>
<dbReference type="InterPro" id="IPR051269">
    <property type="entry name" value="Fe-S_cluster_ET"/>
</dbReference>
<dbReference type="PANTHER" id="PTHR36923:SF3">
    <property type="entry name" value="FERREDOXIN"/>
    <property type="match status" value="1"/>
</dbReference>
<proteinExistence type="predicted"/>
<comment type="cofactor">
    <cofactor evidence="1">
        <name>[3Fe-4S] cluster</name>
        <dbReference type="ChEBI" id="CHEBI:21137"/>
    </cofactor>
</comment>
<dbReference type="Proteomes" id="UP000654471">
    <property type="component" value="Unassembled WGS sequence"/>
</dbReference>
<evidence type="ECO:0000256" key="7">
    <source>
        <dbReference type="ARBA" id="ARBA00023291"/>
    </source>
</evidence>
<reference evidence="9" key="1">
    <citation type="journal article" date="2019" name="Int. J. Syst. Evol. Microbiol.">
        <title>The Global Catalogue of Microorganisms (GCM) 10K type strain sequencing project: providing services to taxonomists for standard genome sequencing and annotation.</title>
        <authorList>
            <consortium name="The Broad Institute Genomics Platform"/>
            <consortium name="The Broad Institute Genome Sequencing Center for Infectious Disease"/>
            <person name="Wu L."/>
            <person name="Ma J."/>
        </authorList>
    </citation>
    <scope>NUCLEOTIDE SEQUENCE [LARGE SCALE GENOMIC DNA]</scope>
    <source>
        <strain evidence="9">JCM 3399</strain>
    </source>
</reference>
<keyword evidence="3" id="KW-0479">Metal-binding</keyword>
<evidence type="ECO:0008006" key="10">
    <source>
        <dbReference type="Google" id="ProtNLM"/>
    </source>
</evidence>
<gene>
    <name evidence="8" type="ORF">GCM10010211_34430</name>
</gene>
<dbReference type="PANTHER" id="PTHR36923">
    <property type="entry name" value="FERREDOXIN"/>
    <property type="match status" value="1"/>
</dbReference>
<evidence type="ECO:0000256" key="1">
    <source>
        <dbReference type="ARBA" id="ARBA00001927"/>
    </source>
</evidence>
<keyword evidence="2" id="KW-0813">Transport</keyword>
<evidence type="ECO:0000256" key="3">
    <source>
        <dbReference type="ARBA" id="ARBA00022723"/>
    </source>
</evidence>
<evidence type="ECO:0000313" key="9">
    <source>
        <dbReference type="Proteomes" id="UP000654471"/>
    </source>
</evidence>
<keyword evidence="5" id="KW-0408">Iron</keyword>